<evidence type="ECO:0000313" key="5">
    <source>
        <dbReference type="Proteomes" id="UP000253209"/>
    </source>
</evidence>
<accession>A0A367GRD1</accession>
<dbReference type="EMBL" id="QGDC01000002">
    <property type="protein sequence ID" value="RCH56019.1"/>
    <property type="molecule type" value="Genomic_DNA"/>
</dbReference>
<dbReference type="AlphaFoldDB" id="A0A367GRD1"/>
<keyword evidence="1 4" id="KW-0808">Transferase</keyword>
<protein>
    <submittedName>
        <fullName evidence="4">GNAT family N-acetyltransferase</fullName>
    </submittedName>
</protein>
<dbReference type="CDD" id="cd04301">
    <property type="entry name" value="NAT_SF"/>
    <property type="match status" value="1"/>
</dbReference>
<dbReference type="InterPro" id="IPR000182">
    <property type="entry name" value="GNAT_dom"/>
</dbReference>
<keyword evidence="2" id="KW-0012">Acyltransferase</keyword>
<dbReference type="PANTHER" id="PTHR43877">
    <property type="entry name" value="AMINOALKYLPHOSPHONATE N-ACETYLTRANSFERASE-RELATED-RELATED"/>
    <property type="match status" value="1"/>
</dbReference>
<dbReference type="InterPro" id="IPR016181">
    <property type="entry name" value="Acyl_CoA_acyltransferase"/>
</dbReference>
<dbReference type="Pfam" id="PF00583">
    <property type="entry name" value="Acetyltransf_1"/>
    <property type="match status" value="1"/>
</dbReference>
<keyword evidence="5" id="KW-1185">Reference proteome</keyword>
<evidence type="ECO:0000259" key="3">
    <source>
        <dbReference type="PROSITE" id="PS51186"/>
    </source>
</evidence>
<organism evidence="4 5">
    <name type="scientific">Mucilaginibacter hurinus</name>
    <dbReference type="NCBI Taxonomy" id="2201324"/>
    <lineage>
        <taxon>Bacteria</taxon>
        <taxon>Pseudomonadati</taxon>
        <taxon>Bacteroidota</taxon>
        <taxon>Sphingobacteriia</taxon>
        <taxon>Sphingobacteriales</taxon>
        <taxon>Sphingobacteriaceae</taxon>
        <taxon>Mucilaginibacter</taxon>
    </lineage>
</organism>
<dbReference type="PROSITE" id="PS51186">
    <property type="entry name" value="GNAT"/>
    <property type="match status" value="1"/>
</dbReference>
<reference evidence="4 5" key="1">
    <citation type="submission" date="2018-05" db="EMBL/GenBank/DDBJ databases">
        <title>Mucilaginibacter hurinus sp. nov., isolated from briquette warehouse soil.</title>
        <authorList>
            <person name="Choi L."/>
        </authorList>
    </citation>
    <scope>NUCLEOTIDE SEQUENCE [LARGE SCALE GENOMIC DNA]</scope>
    <source>
        <strain evidence="4 5">ZR32</strain>
    </source>
</reference>
<dbReference type="Gene3D" id="3.40.630.30">
    <property type="match status" value="1"/>
</dbReference>
<name>A0A367GRD1_9SPHI</name>
<sequence>MIRQAKQDDAPAIARLIIAAMGELAAKFVNGTNPEQAIPLFERFAALPANQYSYQGTLVYEDAHGICGMINGYDGALLHQLRAEFLNHIKSVYNNPYHPEDETGPGEFYIDCLSVAPVHQGKGIGRQLLSALCQRAKSMGHSTAGLLVNKENPRAEKLYQTLGFAKVGDKVLLGTLNHHLQISLS</sequence>
<evidence type="ECO:0000256" key="2">
    <source>
        <dbReference type="ARBA" id="ARBA00023315"/>
    </source>
</evidence>
<proteinExistence type="predicted"/>
<evidence type="ECO:0000256" key="1">
    <source>
        <dbReference type="ARBA" id="ARBA00022679"/>
    </source>
</evidence>
<gene>
    <name evidence="4" type="ORF">DJ568_04525</name>
</gene>
<evidence type="ECO:0000313" key="4">
    <source>
        <dbReference type="EMBL" id="RCH56019.1"/>
    </source>
</evidence>
<comment type="caution">
    <text evidence="4">The sequence shown here is derived from an EMBL/GenBank/DDBJ whole genome shotgun (WGS) entry which is preliminary data.</text>
</comment>
<dbReference type="Proteomes" id="UP000253209">
    <property type="component" value="Unassembled WGS sequence"/>
</dbReference>
<dbReference type="SUPFAM" id="SSF55729">
    <property type="entry name" value="Acyl-CoA N-acyltransferases (Nat)"/>
    <property type="match status" value="1"/>
</dbReference>
<dbReference type="OrthoDB" id="5319888at2"/>
<dbReference type="RefSeq" id="WP_114004056.1">
    <property type="nucleotide sequence ID" value="NZ_QGDC01000002.1"/>
</dbReference>
<dbReference type="GO" id="GO:0016747">
    <property type="term" value="F:acyltransferase activity, transferring groups other than amino-acyl groups"/>
    <property type="evidence" value="ECO:0007669"/>
    <property type="project" value="InterPro"/>
</dbReference>
<dbReference type="InterPro" id="IPR050832">
    <property type="entry name" value="Bact_Acetyltransf"/>
</dbReference>
<feature type="domain" description="N-acetyltransferase" evidence="3">
    <location>
        <begin position="1"/>
        <end position="185"/>
    </location>
</feature>